<dbReference type="Proteomes" id="UP000287033">
    <property type="component" value="Unassembled WGS sequence"/>
</dbReference>
<keyword evidence="7" id="KW-0518">Myosin</keyword>
<dbReference type="PANTHER" id="PTHR13140">
    <property type="entry name" value="MYOSIN"/>
    <property type="match status" value="1"/>
</dbReference>
<comment type="caution">
    <text evidence="7">Lacks conserved residue(s) required for the propagation of feature annotation.</text>
</comment>
<dbReference type="GO" id="GO:0005902">
    <property type="term" value="C:microvillus"/>
    <property type="evidence" value="ECO:0007669"/>
    <property type="project" value="TreeGrafter"/>
</dbReference>
<evidence type="ECO:0000256" key="4">
    <source>
        <dbReference type="ARBA" id="ARBA00022741"/>
    </source>
</evidence>
<feature type="non-terminal residue" evidence="9">
    <location>
        <position position="69"/>
    </location>
</feature>
<evidence type="ECO:0000256" key="6">
    <source>
        <dbReference type="ARBA" id="ARBA00023203"/>
    </source>
</evidence>
<evidence type="ECO:0000256" key="7">
    <source>
        <dbReference type="PROSITE-ProRule" id="PRU00782"/>
    </source>
</evidence>
<comment type="subcellular location">
    <subcellularLocation>
        <location evidence="1">Cytoplasm</location>
    </subcellularLocation>
</comment>
<keyword evidence="4" id="KW-0547">Nucleotide-binding</keyword>
<dbReference type="AlphaFoldDB" id="A0A401TED2"/>
<sequence length="69" mass="7796">MGLISPLNVEQAAYARDALAKAIYGRTFSWLVLKINKSLAHRDSTYSARNRPNVIGLLDIYGFEVFQHN</sequence>
<evidence type="ECO:0000313" key="10">
    <source>
        <dbReference type="Proteomes" id="UP000287033"/>
    </source>
</evidence>
<gene>
    <name evidence="9" type="ORF">chiPu_0024525</name>
</gene>
<evidence type="ECO:0000256" key="2">
    <source>
        <dbReference type="ARBA" id="ARBA00022490"/>
    </source>
</evidence>
<evidence type="ECO:0000256" key="5">
    <source>
        <dbReference type="ARBA" id="ARBA00022840"/>
    </source>
</evidence>
<comment type="caution">
    <text evidence="9">The sequence shown here is derived from an EMBL/GenBank/DDBJ whole genome shotgun (WGS) entry which is preliminary data.</text>
</comment>
<dbReference type="GO" id="GO:0006897">
    <property type="term" value="P:endocytosis"/>
    <property type="evidence" value="ECO:0007669"/>
    <property type="project" value="TreeGrafter"/>
</dbReference>
<name>A0A401TED2_CHIPU</name>
<keyword evidence="3" id="KW-0677">Repeat</keyword>
<dbReference type="GO" id="GO:0030048">
    <property type="term" value="P:actin filament-based movement"/>
    <property type="evidence" value="ECO:0007669"/>
    <property type="project" value="TreeGrafter"/>
</dbReference>
<dbReference type="GO" id="GO:0007015">
    <property type="term" value="P:actin filament organization"/>
    <property type="evidence" value="ECO:0007669"/>
    <property type="project" value="TreeGrafter"/>
</dbReference>
<evidence type="ECO:0000259" key="8">
    <source>
        <dbReference type="PROSITE" id="PS51456"/>
    </source>
</evidence>
<accession>A0A401TED2</accession>
<keyword evidence="5" id="KW-0067">ATP-binding</keyword>
<feature type="domain" description="Myosin motor" evidence="8">
    <location>
        <begin position="1"/>
        <end position="69"/>
    </location>
</feature>
<keyword evidence="10" id="KW-1185">Reference proteome</keyword>
<keyword evidence="7" id="KW-0505">Motor protein</keyword>
<evidence type="ECO:0000256" key="3">
    <source>
        <dbReference type="ARBA" id="ARBA00022737"/>
    </source>
</evidence>
<dbReference type="GO" id="GO:0005524">
    <property type="term" value="F:ATP binding"/>
    <property type="evidence" value="ECO:0007669"/>
    <property type="project" value="UniProtKB-KW"/>
</dbReference>
<dbReference type="InterPro" id="IPR027417">
    <property type="entry name" value="P-loop_NTPase"/>
</dbReference>
<dbReference type="GO" id="GO:0016459">
    <property type="term" value="C:myosin complex"/>
    <property type="evidence" value="ECO:0007669"/>
    <property type="project" value="UniProtKB-KW"/>
</dbReference>
<dbReference type="SUPFAM" id="SSF52540">
    <property type="entry name" value="P-loop containing nucleoside triphosphate hydrolases"/>
    <property type="match status" value="1"/>
</dbReference>
<proteinExistence type="inferred from homology"/>
<evidence type="ECO:0000313" key="9">
    <source>
        <dbReference type="EMBL" id="GCC41014.1"/>
    </source>
</evidence>
<evidence type="ECO:0000256" key="1">
    <source>
        <dbReference type="ARBA" id="ARBA00004496"/>
    </source>
</evidence>
<dbReference type="PROSITE" id="PS51456">
    <property type="entry name" value="MYOSIN_MOTOR"/>
    <property type="match status" value="1"/>
</dbReference>
<reference evidence="9 10" key="1">
    <citation type="journal article" date="2018" name="Nat. Ecol. Evol.">
        <title>Shark genomes provide insights into elasmobranch evolution and the origin of vertebrates.</title>
        <authorList>
            <person name="Hara Y"/>
            <person name="Yamaguchi K"/>
            <person name="Onimaru K"/>
            <person name="Kadota M"/>
            <person name="Koyanagi M"/>
            <person name="Keeley SD"/>
            <person name="Tatsumi K"/>
            <person name="Tanaka K"/>
            <person name="Motone F"/>
            <person name="Kageyama Y"/>
            <person name="Nozu R"/>
            <person name="Adachi N"/>
            <person name="Nishimura O"/>
            <person name="Nakagawa R"/>
            <person name="Tanegashima C"/>
            <person name="Kiyatake I"/>
            <person name="Matsumoto R"/>
            <person name="Murakumo K"/>
            <person name="Nishida K"/>
            <person name="Terakita A"/>
            <person name="Kuratani S"/>
            <person name="Sato K"/>
            <person name="Hyodo S Kuraku.S."/>
        </authorList>
    </citation>
    <scope>NUCLEOTIDE SEQUENCE [LARGE SCALE GENOMIC DNA]</scope>
</reference>
<dbReference type="PANTHER" id="PTHR13140:SF255">
    <property type="entry name" value="UNCONVENTIONAL MYOSIN-IC"/>
    <property type="match status" value="1"/>
</dbReference>
<keyword evidence="2" id="KW-0963">Cytoplasm</keyword>
<dbReference type="EMBL" id="BEZZ01041139">
    <property type="protein sequence ID" value="GCC41014.1"/>
    <property type="molecule type" value="Genomic_DNA"/>
</dbReference>
<comment type="similarity">
    <text evidence="7">Belongs to the TRAFAC class myosin-kinesin ATPase superfamily. Myosin family.</text>
</comment>
<dbReference type="STRING" id="137246.A0A401TED2"/>
<dbReference type="Pfam" id="PF00063">
    <property type="entry name" value="Myosin_head"/>
    <property type="match status" value="1"/>
</dbReference>
<dbReference type="OrthoDB" id="6108017at2759"/>
<organism evidence="9 10">
    <name type="scientific">Chiloscyllium punctatum</name>
    <name type="common">Brownbanded bambooshark</name>
    <name type="synonym">Hemiscyllium punctatum</name>
    <dbReference type="NCBI Taxonomy" id="137246"/>
    <lineage>
        <taxon>Eukaryota</taxon>
        <taxon>Metazoa</taxon>
        <taxon>Chordata</taxon>
        <taxon>Craniata</taxon>
        <taxon>Vertebrata</taxon>
        <taxon>Chondrichthyes</taxon>
        <taxon>Elasmobranchii</taxon>
        <taxon>Galeomorphii</taxon>
        <taxon>Galeoidea</taxon>
        <taxon>Orectolobiformes</taxon>
        <taxon>Hemiscylliidae</taxon>
        <taxon>Chiloscyllium</taxon>
    </lineage>
</organism>
<dbReference type="InterPro" id="IPR001609">
    <property type="entry name" value="Myosin_head_motor_dom-like"/>
</dbReference>
<keyword evidence="6 7" id="KW-0009">Actin-binding</keyword>
<protein>
    <recommendedName>
        <fullName evidence="8">Myosin motor domain-containing protein</fullName>
    </recommendedName>
</protein>
<dbReference type="GO" id="GO:0051015">
    <property type="term" value="F:actin filament binding"/>
    <property type="evidence" value="ECO:0007669"/>
    <property type="project" value="TreeGrafter"/>
</dbReference>
<dbReference type="Gene3D" id="1.20.120.720">
    <property type="entry name" value="Myosin VI head, motor domain, U50 subdomain"/>
    <property type="match status" value="1"/>
</dbReference>
<dbReference type="GO" id="GO:0000146">
    <property type="term" value="F:microfilament motor activity"/>
    <property type="evidence" value="ECO:0007669"/>
    <property type="project" value="TreeGrafter"/>
</dbReference>
<dbReference type="GO" id="GO:0005737">
    <property type="term" value="C:cytoplasm"/>
    <property type="evidence" value="ECO:0007669"/>
    <property type="project" value="UniProtKB-SubCell"/>
</dbReference>
<dbReference type="GO" id="GO:0005886">
    <property type="term" value="C:plasma membrane"/>
    <property type="evidence" value="ECO:0007669"/>
    <property type="project" value="TreeGrafter"/>
</dbReference>